<evidence type="ECO:0008006" key="3">
    <source>
        <dbReference type="Google" id="ProtNLM"/>
    </source>
</evidence>
<sequence>MPLKWENLAFQPDKALSEHILSTWEWLLASKDVRPFLCSVVGDCFLANQDGKVLRLCCTDGTLEIVSNSRGEFDDLCREFAQDVELWFLPDLVLQAHKQGKIAKKGQCYQFIILPIFAECEFHADNLGVVPASELYTMLSDVHKQLKDLPEGAEVQLKLID</sequence>
<dbReference type="EMBL" id="CP136594">
    <property type="protein sequence ID" value="WOE73980.1"/>
    <property type="molecule type" value="Genomic_DNA"/>
</dbReference>
<dbReference type="KEGG" id="acoa:RB602_08890"/>
<accession>A0AA97I0A7</accession>
<protein>
    <recommendedName>
        <fullName evidence="3">T6SS immunity protein Tdi1 C-terminal domain-containing protein</fullName>
    </recommendedName>
</protein>
<dbReference type="AlphaFoldDB" id="A0AA97I0A7"/>
<organism evidence="1 2">
    <name type="scientific">Alterisphingorhabdus coralli</name>
    <dbReference type="NCBI Taxonomy" id="3071408"/>
    <lineage>
        <taxon>Bacteria</taxon>
        <taxon>Pseudomonadati</taxon>
        <taxon>Pseudomonadota</taxon>
        <taxon>Alphaproteobacteria</taxon>
        <taxon>Sphingomonadales</taxon>
        <taxon>Sphingomonadaceae</taxon>
        <taxon>Alterisphingorhabdus (ex Yan et al. 2024)</taxon>
    </lineage>
</organism>
<dbReference type="Proteomes" id="UP001302429">
    <property type="component" value="Chromosome"/>
</dbReference>
<keyword evidence="2" id="KW-1185">Reference proteome</keyword>
<gene>
    <name evidence="1" type="ORF">RB602_08890</name>
</gene>
<dbReference type="RefSeq" id="WP_317080211.1">
    <property type="nucleotide sequence ID" value="NZ_CP136594.1"/>
</dbReference>
<proteinExistence type="predicted"/>
<name>A0AA97I0A7_9SPHN</name>
<evidence type="ECO:0000313" key="2">
    <source>
        <dbReference type="Proteomes" id="UP001302429"/>
    </source>
</evidence>
<evidence type="ECO:0000313" key="1">
    <source>
        <dbReference type="EMBL" id="WOE73980.1"/>
    </source>
</evidence>
<reference evidence="1 2" key="1">
    <citation type="submission" date="2023-10" db="EMBL/GenBank/DDBJ databases">
        <title>Complete genome sequence of a Sphingomonadaceae bacterium.</title>
        <authorList>
            <person name="Yan C."/>
        </authorList>
    </citation>
    <scope>NUCLEOTIDE SEQUENCE [LARGE SCALE GENOMIC DNA]</scope>
    <source>
        <strain evidence="1 2">SCSIO 66989</strain>
    </source>
</reference>